<name>A0A146FFK0_ASPKA</name>
<accession>A0A146FFK0</accession>
<protein>
    <submittedName>
        <fullName evidence="1">Fungal specific transcription factor</fullName>
    </submittedName>
</protein>
<sequence>MASTVLKYRSFLVEEFCNIRHQYLWSFPRNKMSPRSMLLPKLNVASLAHPVAGLLRIIIHPLVPLELLSRAFWTGRKC</sequence>
<organism evidence="1 2">
    <name type="scientific">Aspergillus kawachii</name>
    <name type="common">White koji mold</name>
    <name type="synonym">Aspergillus awamori var. kawachi</name>
    <dbReference type="NCBI Taxonomy" id="1069201"/>
    <lineage>
        <taxon>Eukaryota</taxon>
        <taxon>Fungi</taxon>
        <taxon>Dikarya</taxon>
        <taxon>Ascomycota</taxon>
        <taxon>Pezizomycotina</taxon>
        <taxon>Eurotiomycetes</taxon>
        <taxon>Eurotiomycetidae</taxon>
        <taxon>Eurotiales</taxon>
        <taxon>Aspergillaceae</taxon>
        <taxon>Aspergillus</taxon>
        <taxon>Aspergillus subgen. Circumdati</taxon>
    </lineage>
</organism>
<dbReference type="Proteomes" id="UP000075230">
    <property type="component" value="Unassembled WGS sequence"/>
</dbReference>
<reference evidence="2" key="2">
    <citation type="submission" date="2016-02" db="EMBL/GenBank/DDBJ databases">
        <title>Genome sequencing of Aspergillus luchuensis NBRC 4314.</title>
        <authorList>
            <person name="Yamada O."/>
        </authorList>
    </citation>
    <scope>NUCLEOTIDE SEQUENCE [LARGE SCALE GENOMIC DNA]</scope>
    <source>
        <strain evidence="2">RIB 2604</strain>
    </source>
</reference>
<proteinExistence type="predicted"/>
<dbReference type="EMBL" id="BCWF01000018">
    <property type="protein sequence ID" value="GAT24675.1"/>
    <property type="molecule type" value="Genomic_DNA"/>
</dbReference>
<evidence type="ECO:0000313" key="1">
    <source>
        <dbReference type="EMBL" id="GAT24675.1"/>
    </source>
</evidence>
<evidence type="ECO:0000313" key="2">
    <source>
        <dbReference type="Proteomes" id="UP000075230"/>
    </source>
</evidence>
<reference evidence="1 2" key="1">
    <citation type="journal article" date="2016" name="DNA Res.">
        <title>Genome sequence of Aspergillus luchuensis NBRC 4314.</title>
        <authorList>
            <person name="Yamada O."/>
            <person name="Machida M."/>
            <person name="Hosoyama A."/>
            <person name="Goto M."/>
            <person name="Takahashi T."/>
            <person name="Futagami T."/>
            <person name="Yamagata Y."/>
            <person name="Takeuchi M."/>
            <person name="Kobayashi T."/>
            <person name="Koike H."/>
            <person name="Abe K."/>
            <person name="Asai K."/>
            <person name="Arita M."/>
            <person name="Fujita N."/>
            <person name="Fukuda K."/>
            <person name="Higa K."/>
            <person name="Horikawa H."/>
            <person name="Ishikawa T."/>
            <person name="Jinno K."/>
            <person name="Kato Y."/>
            <person name="Kirimura K."/>
            <person name="Mizutani O."/>
            <person name="Nakasone K."/>
            <person name="Sano M."/>
            <person name="Shiraishi Y."/>
            <person name="Tsukahara M."/>
            <person name="Gomi K."/>
        </authorList>
    </citation>
    <scope>NUCLEOTIDE SEQUENCE [LARGE SCALE GENOMIC DNA]</scope>
    <source>
        <strain evidence="1 2">RIB 2604</strain>
    </source>
</reference>
<dbReference type="AlphaFoldDB" id="A0A146FFK0"/>
<gene>
    <name evidence="1" type="ORF">RIB2604_01805050</name>
</gene>
<comment type="caution">
    <text evidence="1">The sequence shown here is derived from an EMBL/GenBank/DDBJ whole genome shotgun (WGS) entry which is preliminary data.</text>
</comment>